<dbReference type="SUPFAM" id="SSF54593">
    <property type="entry name" value="Glyoxalase/Bleomycin resistance protein/Dihydroxybiphenyl dioxygenase"/>
    <property type="match status" value="2"/>
</dbReference>
<dbReference type="Gene3D" id="3.10.180.10">
    <property type="entry name" value="2,3-Dihydroxybiphenyl 1,2-Dioxygenase, domain 1"/>
    <property type="match status" value="2"/>
</dbReference>
<dbReference type="InterPro" id="IPR029068">
    <property type="entry name" value="Glyas_Bleomycin-R_OHBP_Dase"/>
</dbReference>
<dbReference type="Proteomes" id="UP000612808">
    <property type="component" value="Unassembled WGS sequence"/>
</dbReference>
<dbReference type="AlphaFoldDB" id="A0A8J3NEC8"/>
<keyword evidence="3" id="KW-1185">Reference proteome</keyword>
<protein>
    <submittedName>
        <fullName evidence="2">Hydroxylase</fullName>
    </submittedName>
</protein>
<dbReference type="InterPro" id="IPR037523">
    <property type="entry name" value="VOC_core"/>
</dbReference>
<dbReference type="Pfam" id="PF18029">
    <property type="entry name" value="Glyoxalase_6"/>
    <property type="match status" value="1"/>
</dbReference>
<dbReference type="PANTHER" id="PTHR33993">
    <property type="entry name" value="GLYOXALASE-RELATED"/>
    <property type="match status" value="1"/>
</dbReference>
<evidence type="ECO:0000259" key="1">
    <source>
        <dbReference type="PROSITE" id="PS51819"/>
    </source>
</evidence>
<dbReference type="Pfam" id="PF00903">
    <property type="entry name" value="Glyoxalase"/>
    <property type="match status" value="1"/>
</dbReference>
<gene>
    <name evidence="2" type="ORF">Aru02nite_67800</name>
</gene>
<organism evidence="2 3">
    <name type="scientific">Actinocatenispora rupis</name>
    <dbReference type="NCBI Taxonomy" id="519421"/>
    <lineage>
        <taxon>Bacteria</taxon>
        <taxon>Bacillati</taxon>
        <taxon>Actinomycetota</taxon>
        <taxon>Actinomycetes</taxon>
        <taxon>Micromonosporales</taxon>
        <taxon>Micromonosporaceae</taxon>
        <taxon>Actinocatenispora</taxon>
    </lineage>
</organism>
<feature type="domain" description="VOC" evidence="1">
    <location>
        <begin position="113"/>
        <end position="227"/>
    </location>
</feature>
<sequence>MPCWAELTCPDPESGAAFYGGVFGWTAYDGTFRRDGLAVAGVRAGEPRWLPYVSTEDVAATAAAVTSAGGTAGEARSDPRGGYAACADPSGARFGVRQPGTLAGAQVVNEFGTVLWADLVTTDLAAADPFYAAVFGWTRRPIDYGDGFLYHEWVSAGRPVAGGREMAAPEPFPPHWMTTLLVADCADTVRRAESLGGAVALPPTPAAVGTYAMVADAQGAAFGVIELIPRFLADMS</sequence>
<dbReference type="InterPro" id="IPR052164">
    <property type="entry name" value="Anthracycline_SecMetBiosynth"/>
</dbReference>
<dbReference type="PROSITE" id="PS51819">
    <property type="entry name" value="VOC"/>
    <property type="match status" value="1"/>
</dbReference>
<comment type="caution">
    <text evidence="2">The sequence shown here is derived from an EMBL/GenBank/DDBJ whole genome shotgun (WGS) entry which is preliminary data.</text>
</comment>
<dbReference type="InterPro" id="IPR041581">
    <property type="entry name" value="Glyoxalase_6"/>
</dbReference>
<dbReference type="CDD" id="cd07247">
    <property type="entry name" value="SgaA_N_like"/>
    <property type="match status" value="1"/>
</dbReference>
<dbReference type="EMBL" id="BOMB01000049">
    <property type="protein sequence ID" value="GID15891.1"/>
    <property type="molecule type" value="Genomic_DNA"/>
</dbReference>
<reference evidence="2" key="1">
    <citation type="submission" date="2021-01" db="EMBL/GenBank/DDBJ databases">
        <title>Whole genome shotgun sequence of Actinocatenispora rupis NBRC 107355.</title>
        <authorList>
            <person name="Komaki H."/>
            <person name="Tamura T."/>
        </authorList>
    </citation>
    <scope>NUCLEOTIDE SEQUENCE</scope>
    <source>
        <strain evidence="2">NBRC 107355</strain>
    </source>
</reference>
<evidence type="ECO:0000313" key="3">
    <source>
        <dbReference type="Proteomes" id="UP000612808"/>
    </source>
</evidence>
<proteinExistence type="predicted"/>
<dbReference type="InterPro" id="IPR004360">
    <property type="entry name" value="Glyas_Fos-R_dOase_dom"/>
</dbReference>
<dbReference type="PANTHER" id="PTHR33993:SF14">
    <property type="entry name" value="GB|AAF24581.1"/>
    <property type="match status" value="1"/>
</dbReference>
<name>A0A8J3NEC8_9ACTN</name>
<evidence type="ECO:0000313" key="2">
    <source>
        <dbReference type="EMBL" id="GID15891.1"/>
    </source>
</evidence>
<accession>A0A8J3NEC8</accession>